<dbReference type="PANTHER" id="PTHR19237">
    <property type="entry name" value="NUCLEOBINDIN"/>
    <property type="match status" value="1"/>
</dbReference>
<dbReference type="VEuPathDB" id="TrichDB:TVAG_151690"/>
<evidence type="ECO:0000313" key="3">
    <source>
        <dbReference type="EMBL" id="EAY06362.1"/>
    </source>
</evidence>
<proteinExistence type="predicted"/>
<dbReference type="SUPFAM" id="SSF81995">
    <property type="entry name" value="beta-sandwich domain of Sec23/24"/>
    <property type="match status" value="1"/>
</dbReference>
<organism evidence="3 4">
    <name type="scientific">Trichomonas vaginalis (strain ATCC PRA-98 / G3)</name>
    <dbReference type="NCBI Taxonomy" id="412133"/>
    <lineage>
        <taxon>Eukaryota</taxon>
        <taxon>Metamonada</taxon>
        <taxon>Parabasalia</taxon>
        <taxon>Trichomonadida</taxon>
        <taxon>Trichomonadidae</taxon>
        <taxon>Trichomonas</taxon>
    </lineage>
</organism>
<keyword evidence="1" id="KW-0732">Signal</keyword>
<dbReference type="PANTHER" id="PTHR19237:SF20">
    <property type="entry name" value="NUCLEOBINDIN 1"/>
    <property type="match status" value="1"/>
</dbReference>
<dbReference type="InterPro" id="IPR040250">
    <property type="entry name" value="Nucleobindin"/>
</dbReference>
<dbReference type="Proteomes" id="UP000001542">
    <property type="component" value="Unassembled WGS sequence"/>
</dbReference>
<evidence type="ECO:0008006" key="5">
    <source>
        <dbReference type="Google" id="ProtNLM"/>
    </source>
</evidence>
<name>A2ELT4_TRIV3</name>
<dbReference type="VEuPathDB" id="TrichDB:TVAGG3_0401090"/>
<sequence>MERGAETAQRHEMLLQQMREFDQQAQAMRQVQISQQAIAMQQTQRPQQVAAMQQTQRPQQAIAMQQTQRPQQVAAMQQTQRPQEILSLNENDYFNAFDSDIETPAKCEAGIYDIIYVDSQDTFSGNSDHEQKSVVATIKNSSRLASKIPYDPINYKFKYNLFNKLNKSRRIIVEFALSEITLALSFVKRSKYRSTSQRERDEFPSNSGANICTINMEIESSTSVNTNIGDQYASSSDVIIANERKIFFGLSNNHSNCHINVALQILTFSHCFIKRLNKFIDNLSDKEKKTAAFTILKELKNIMYRDMKAPYLVDEFLILINDNSEYNDPLNLFMKIDEMLDATIHRKLFEPFLAAKLESYSIQFFRGLHSIDRMPKLLFVNAEHQSLDIEKIKYLEGFPHEYYLNGIIIHTGYHFITLISLNPCEEYADWLYLNDQKQTLMKYTEMKKFVTTYKPHFHSSIYTSTLAYLVYRRIRVCFESISEERKSIIQSNLMKDVPVDQEIP</sequence>
<dbReference type="InParanoid" id="A2ELT4"/>
<reference evidence="3" key="1">
    <citation type="submission" date="2006-10" db="EMBL/GenBank/DDBJ databases">
        <authorList>
            <person name="Amadeo P."/>
            <person name="Zhao Q."/>
            <person name="Wortman J."/>
            <person name="Fraser-Liggett C."/>
            <person name="Carlton J."/>
        </authorList>
    </citation>
    <scope>NUCLEOTIDE SEQUENCE</scope>
    <source>
        <strain evidence="3">G3</strain>
    </source>
</reference>
<reference evidence="3" key="2">
    <citation type="journal article" date="2007" name="Science">
        <title>Draft genome sequence of the sexually transmitted pathogen Trichomonas vaginalis.</title>
        <authorList>
            <person name="Carlton J.M."/>
            <person name="Hirt R.P."/>
            <person name="Silva J.C."/>
            <person name="Delcher A.L."/>
            <person name="Schatz M."/>
            <person name="Zhao Q."/>
            <person name="Wortman J.R."/>
            <person name="Bidwell S.L."/>
            <person name="Alsmark U.C.M."/>
            <person name="Besteiro S."/>
            <person name="Sicheritz-Ponten T."/>
            <person name="Noel C.J."/>
            <person name="Dacks J.B."/>
            <person name="Foster P.G."/>
            <person name="Simillion C."/>
            <person name="Van de Peer Y."/>
            <person name="Miranda-Saavedra D."/>
            <person name="Barton G.J."/>
            <person name="Westrop G.D."/>
            <person name="Mueller S."/>
            <person name="Dessi D."/>
            <person name="Fiori P.L."/>
            <person name="Ren Q."/>
            <person name="Paulsen I."/>
            <person name="Zhang H."/>
            <person name="Bastida-Corcuera F.D."/>
            <person name="Simoes-Barbosa A."/>
            <person name="Brown M.T."/>
            <person name="Hayes R.D."/>
            <person name="Mukherjee M."/>
            <person name="Okumura C.Y."/>
            <person name="Schneider R."/>
            <person name="Smith A.J."/>
            <person name="Vanacova S."/>
            <person name="Villalvazo M."/>
            <person name="Haas B.J."/>
            <person name="Pertea M."/>
            <person name="Feldblyum T.V."/>
            <person name="Utterback T.R."/>
            <person name="Shu C.L."/>
            <person name="Osoegawa K."/>
            <person name="de Jong P.J."/>
            <person name="Hrdy I."/>
            <person name="Horvathova L."/>
            <person name="Zubacova Z."/>
            <person name="Dolezal P."/>
            <person name="Malik S.B."/>
            <person name="Logsdon J.M. Jr."/>
            <person name="Henze K."/>
            <person name="Gupta A."/>
            <person name="Wang C.C."/>
            <person name="Dunne R.L."/>
            <person name="Upcroft J.A."/>
            <person name="Upcroft P."/>
            <person name="White O."/>
            <person name="Salzberg S.L."/>
            <person name="Tang P."/>
            <person name="Chiu C.-H."/>
            <person name="Lee Y.-S."/>
            <person name="Embley T.M."/>
            <person name="Coombs G.H."/>
            <person name="Mottram J.C."/>
            <person name="Tachezy J."/>
            <person name="Fraser-Liggett C.M."/>
            <person name="Johnson P.J."/>
        </authorList>
    </citation>
    <scope>NUCLEOTIDE SEQUENCE [LARGE SCALE GENOMIC DNA]</scope>
    <source>
        <strain evidence="3">G3</strain>
    </source>
</reference>
<dbReference type="GO" id="GO:0005793">
    <property type="term" value="C:endoplasmic reticulum-Golgi intermediate compartment"/>
    <property type="evidence" value="ECO:0000318"/>
    <property type="project" value="GO_Central"/>
</dbReference>
<keyword evidence="4" id="KW-1185">Reference proteome</keyword>
<evidence type="ECO:0000313" key="4">
    <source>
        <dbReference type="Proteomes" id="UP000001542"/>
    </source>
</evidence>
<dbReference type="AlphaFoldDB" id="A2ELT4"/>
<dbReference type="SUPFAM" id="SSF54001">
    <property type="entry name" value="Cysteine proteinases"/>
    <property type="match status" value="1"/>
</dbReference>
<dbReference type="KEGG" id="tva:4764237"/>
<accession>A2ELT4</accession>
<evidence type="ECO:0000256" key="1">
    <source>
        <dbReference type="ARBA" id="ARBA00022729"/>
    </source>
</evidence>
<evidence type="ECO:0000256" key="2">
    <source>
        <dbReference type="SAM" id="MobiDB-lite"/>
    </source>
</evidence>
<gene>
    <name evidence="3" type="ORF">TVAG_151690</name>
</gene>
<dbReference type="InterPro" id="IPR038765">
    <property type="entry name" value="Papain-like_cys_pep_sf"/>
</dbReference>
<dbReference type="EMBL" id="DS113425">
    <property type="protein sequence ID" value="EAY06362.1"/>
    <property type="molecule type" value="Genomic_DNA"/>
</dbReference>
<protein>
    <recommendedName>
        <fullName evidence="5">USP domain-containing protein</fullName>
    </recommendedName>
</protein>
<dbReference type="GO" id="GO:0005509">
    <property type="term" value="F:calcium ion binding"/>
    <property type="evidence" value="ECO:0000318"/>
    <property type="project" value="GO_Central"/>
</dbReference>
<dbReference type="RefSeq" id="XP_001318585.1">
    <property type="nucleotide sequence ID" value="XM_001318550.1"/>
</dbReference>
<feature type="region of interest" description="Disordered" evidence="2">
    <location>
        <begin position="60"/>
        <end position="80"/>
    </location>
</feature>